<name>A0A0R0B130_9GAMM</name>
<dbReference type="EMBL" id="LLXV01000033">
    <property type="protein sequence ID" value="KRG50521.1"/>
    <property type="molecule type" value="Genomic_DNA"/>
</dbReference>
<proteinExistence type="predicted"/>
<protein>
    <submittedName>
        <fullName evidence="1">Uncharacterized protein</fullName>
    </submittedName>
</protein>
<accession>A0A0R0B130</accession>
<evidence type="ECO:0000313" key="1">
    <source>
        <dbReference type="EMBL" id="KRG50521.1"/>
    </source>
</evidence>
<evidence type="ECO:0000313" key="2">
    <source>
        <dbReference type="Proteomes" id="UP000051757"/>
    </source>
</evidence>
<keyword evidence="2" id="KW-1185">Reference proteome</keyword>
<comment type="caution">
    <text evidence="1">The sequence shown here is derived from an EMBL/GenBank/DDBJ whole genome shotgun (WGS) entry which is preliminary data.</text>
</comment>
<dbReference type="Proteomes" id="UP000051757">
    <property type="component" value="Unassembled WGS sequence"/>
</dbReference>
<reference evidence="1 2" key="1">
    <citation type="journal article" date="2016" name="Front. Microbiol.">
        <title>Genome Sequence of Type Strains of Genus Stenotrophomonas.</title>
        <authorList>
            <person name="Patil P.P."/>
            <person name="Midha S."/>
            <person name="Kumar S."/>
            <person name="Patil P.B."/>
        </authorList>
    </citation>
    <scope>NUCLEOTIDE SEQUENCE [LARGE SCALE GENOMIC DNA]</scope>
    <source>
        <strain evidence="1 2">LMG 978</strain>
    </source>
</reference>
<gene>
    <name evidence="1" type="ORF">ARC23_00875</name>
</gene>
<sequence>MEQRERPLRLVGAFVIGTLDECCRAVPTARLKLVASLFEVAGERLAHFPVHVTQIVEQMLRTIGIGARCFAIRIFLVQRLCLWRFSYCFSDFVGCGIRIDFGVRVACEDCSRQRKGDE</sequence>
<dbReference type="AlphaFoldDB" id="A0A0R0B130"/>
<organism evidence="1 2">
    <name type="scientific">Stenotrophomonas beteli</name>
    <dbReference type="NCBI Taxonomy" id="3384461"/>
    <lineage>
        <taxon>Bacteria</taxon>
        <taxon>Pseudomonadati</taxon>
        <taxon>Pseudomonadota</taxon>
        <taxon>Gammaproteobacteria</taxon>
        <taxon>Lysobacterales</taxon>
        <taxon>Lysobacteraceae</taxon>
        <taxon>Stenotrophomonas</taxon>
        <taxon>Stenotrophomonas maltophilia group</taxon>
    </lineage>
</organism>